<dbReference type="AlphaFoldDB" id="A0A160M8X3"/>
<dbReference type="Proteomes" id="UP000077856">
    <property type="component" value="Chromosome"/>
</dbReference>
<dbReference type="GO" id="GO:0016787">
    <property type="term" value="F:hydrolase activity"/>
    <property type="evidence" value="ECO:0007669"/>
    <property type="project" value="UniProtKB-KW"/>
</dbReference>
<feature type="domain" description="Endonuclease/exonuclease/phosphatase" evidence="2">
    <location>
        <begin position="19"/>
        <end position="254"/>
    </location>
</feature>
<gene>
    <name evidence="3" type="ORF">A361_08015</name>
</gene>
<dbReference type="RefSeq" id="WP_009331139.1">
    <property type="nucleotide sequence ID" value="NZ_CP015506.1"/>
</dbReference>
<dbReference type="InterPro" id="IPR036691">
    <property type="entry name" value="Endo/exonu/phosph_ase_sf"/>
</dbReference>
<dbReference type="EMBL" id="CP015506">
    <property type="protein sequence ID" value="AND39060.1"/>
    <property type="molecule type" value="Genomic_DNA"/>
</dbReference>
<reference evidence="3 4" key="1">
    <citation type="submission" date="2016-04" db="EMBL/GenBank/DDBJ databases">
        <title>Complete genome sequence of Bacillus oceanisediminis strain 2691.</title>
        <authorList>
            <person name="Jeong H."/>
            <person name="Kim H.J."/>
            <person name="Lee D.-W."/>
        </authorList>
    </citation>
    <scope>NUCLEOTIDE SEQUENCE [LARGE SCALE GENOMIC DNA]</scope>
    <source>
        <strain evidence="3 4">2691</strain>
    </source>
</reference>
<dbReference type="Gene3D" id="3.60.10.10">
    <property type="entry name" value="Endonuclease/exonuclease/phosphatase"/>
    <property type="match status" value="1"/>
</dbReference>
<protein>
    <submittedName>
        <fullName evidence="3">Endonuclease</fullName>
    </submittedName>
</protein>
<dbReference type="SUPFAM" id="SSF56219">
    <property type="entry name" value="DNase I-like"/>
    <property type="match status" value="1"/>
</dbReference>
<evidence type="ECO:0000313" key="3">
    <source>
        <dbReference type="EMBL" id="AND39060.1"/>
    </source>
</evidence>
<evidence type="ECO:0000259" key="2">
    <source>
        <dbReference type="Pfam" id="PF03372"/>
    </source>
</evidence>
<dbReference type="KEGG" id="bon:A361_08015"/>
<dbReference type="CDD" id="cd09079">
    <property type="entry name" value="RgfB-like"/>
    <property type="match status" value="1"/>
</dbReference>
<name>A0A160M8X3_9BACI</name>
<evidence type="ECO:0000313" key="4">
    <source>
        <dbReference type="Proteomes" id="UP000077856"/>
    </source>
</evidence>
<keyword evidence="3" id="KW-0255">Endonuclease</keyword>
<dbReference type="InterPro" id="IPR051547">
    <property type="entry name" value="TDP2-like"/>
</dbReference>
<evidence type="ECO:0000256" key="1">
    <source>
        <dbReference type="ARBA" id="ARBA00022801"/>
    </source>
</evidence>
<sequence length="261" mass="30537">MKLLTLNCHSWQEDQQLEKIKILAEAIKENLYDVIALQEVSQHIKAPLIDGHIREDNYALLLIEELRKIGVKDYVFKWDFSHIGYDIYEEGLAIITRHEIKEDQSFFITKNRDQKHWKTRKIVGIKLLHQDKPISFYSCHLGWWHDQEESYRFQVESLLSKVPKDESAILMGDFNSSAYVRNEGYDFLTGNGLYDTYELASRKDSGVTVRGKIAGWENNKHDMRIDLILSAQPIQPKYSRVIFNGIHKPIISDHYGVEIEI</sequence>
<proteinExistence type="predicted"/>
<dbReference type="STRING" id="1196031.A361_08015"/>
<keyword evidence="3" id="KW-0540">Nuclease</keyword>
<keyword evidence="1" id="KW-0378">Hydrolase</keyword>
<accession>A0A160M8X3</accession>
<organism evidence="3 4">
    <name type="scientific">Cytobacillus oceanisediminis 2691</name>
    <dbReference type="NCBI Taxonomy" id="1196031"/>
    <lineage>
        <taxon>Bacteria</taxon>
        <taxon>Bacillati</taxon>
        <taxon>Bacillota</taxon>
        <taxon>Bacilli</taxon>
        <taxon>Bacillales</taxon>
        <taxon>Bacillaceae</taxon>
        <taxon>Cytobacillus</taxon>
    </lineage>
</organism>
<dbReference type="PANTHER" id="PTHR15822:SF23">
    <property type="entry name" value="ENDONUCLEASE_EXONUCLEASE_PHOSPHATASE FAMILY PROTEIN"/>
    <property type="match status" value="1"/>
</dbReference>
<dbReference type="PANTHER" id="PTHR15822">
    <property type="entry name" value="TRAF AND TNF RECEPTOR-ASSOCIATED PROTEIN"/>
    <property type="match status" value="1"/>
</dbReference>
<dbReference type="InterPro" id="IPR005135">
    <property type="entry name" value="Endo/exonuclease/phosphatase"/>
</dbReference>
<dbReference type="GO" id="GO:0004519">
    <property type="term" value="F:endonuclease activity"/>
    <property type="evidence" value="ECO:0007669"/>
    <property type="project" value="UniProtKB-KW"/>
</dbReference>
<dbReference type="Pfam" id="PF03372">
    <property type="entry name" value="Exo_endo_phos"/>
    <property type="match status" value="1"/>
</dbReference>
<dbReference type="eggNOG" id="COG3568">
    <property type="taxonomic scope" value="Bacteria"/>
</dbReference>